<dbReference type="InterPro" id="IPR043504">
    <property type="entry name" value="Peptidase_S1_PA_chymotrypsin"/>
</dbReference>
<feature type="domain" description="Peptidase S1" evidence="1">
    <location>
        <begin position="2"/>
        <end position="53"/>
    </location>
</feature>
<proteinExistence type="predicted"/>
<name>A0A8C6V042_9GOBI</name>
<dbReference type="Proteomes" id="UP000694523">
    <property type="component" value="Unplaced"/>
</dbReference>
<dbReference type="GO" id="GO:0004252">
    <property type="term" value="F:serine-type endopeptidase activity"/>
    <property type="evidence" value="ECO:0007669"/>
    <property type="project" value="InterPro"/>
</dbReference>
<sequence length="63" mass="7176">MPHSRKYMASLQFYGHHICGAHCTREMPVTVVLGAHNLTKKEPSQQRIQIKNMSSIQTIKISL</sequence>
<dbReference type="Pfam" id="PF00089">
    <property type="entry name" value="Trypsin"/>
    <property type="match status" value="1"/>
</dbReference>
<organism evidence="2 3">
    <name type="scientific">Neogobius melanostomus</name>
    <name type="common">round goby</name>
    <dbReference type="NCBI Taxonomy" id="47308"/>
    <lineage>
        <taxon>Eukaryota</taxon>
        <taxon>Metazoa</taxon>
        <taxon>Chordata</taxon>
        <taxon>Craniata</taxon>
        <taxon>Vertebrata</taxon>
        <taxon>Euteleostomi</taxon>
        <taxon>Actinopterygii</taxon>
        <taxon>Neopterygii</taxon>
        <taxon>Teleostei</taxon>
        <taxon>Neoteleostei</taxon>
        <taxon>Acanthomorphata</taxon>
        <taxon>Gobiaria</taxon>
        <taxon>Gobiiformes</taxon>
        <taxon>Gobioidei</taxon>
        <taxon>Gobiidae</taxon>
        <taxon>Benthophilinae</taxon>
        <taxon>Neogobiini</taxon>
        <taxon>Neogobius</taxon>
    </lineage>
</organism>
<reference evidence="2" key="1">
    <citation type="submission" date="2025-08" db="UniProtKB">
        <authorList>
            <consortium name="Ensembl"/>
        </authorList>
    </citation>
    <scope>IDENTIFICATION</scope>
</reference>
<evidence type="ECO:0000313" key="3">
    <source>
        <dbReference type="Proteomes" id="UP000694523"/>
    </source>
</evidence>
<dbReference type="Ensembl" id="ENSNMLT00000048599.1">
    <property type="protein sequence ID" value="ENSNMLP00000043783.1"/>
    <property type="gene ID" value="ENSNMLG00000026533.1"/>
</dbReference>
<protein>
    <recommendedName>
        <fullName evidence="1">Peptidase S1 domain-containing protein</fullName>
    </recommendedName>
</protein>
<evidence type="ECO:0000259" key="1">
    <source>
        <dbReference type="Pfam" id="PF00089"/>
    </source>
</evidence>
<dbReference type="InterPro" id="IPR001254">
    <property type="entry name" value="Trypsin_dom"/>
</dbReference>
<dbReference type="AlphaFoldDB" id="A0A8C6V042"/>
<reference evidence="2" key="2">
    <citation type="submission" date="2025-09" db="UniProtKB">
        <authorList>
            <consortium name="Ensembl"/>
        </authorList>
    </citation>
    <scope>IDENTIFICATION</scope>
</reference>
<accession>A0A8C6V042</accession>
<evidence type="ECO:0000313" key="2">
    <source>
        <dbReference type="Ensembl" id="ENSNMLP00000043783.1"/>
    </source>
</evidence>
<dbReference type="Gene3D" id="2.40.10.10">
    <property type="entry name" value="Trypsin-like serine proteases"/>
    <property type="match status" value="1"/>
</dbReference>
<dbReference type="InterPro" id="IPR009003">
    <property type="entry name" value="Peptidase_S1_PA"/>
</dbReference>
<keyword evidence="3" id="KW-1185">Reference proteome</keyword>
<dbReference type="SUPFAM" id="SSF50494">
    <property type="entry name" value="Trypsin-like serine proteases"/>
    <property type="match status" value="1"/>
</dbReference>
<dbReference type="GO" id="GO:0006508">
    <property type="term" value="P:proteolysis"/>
    <property type="evidence" value="ECO:0007669"/>
    <property type="project" value="InterPro"/>
</dbReference>